<dbReference type="Proteomes" id="UP000561726">
    <property type="component" value="Unassembled WGS sequence"/>
</dbReference>
<evidence type="ECO:0000313" key="1">
    <source>
        <dbReference type="EMBL" id="KGJ73489.1"/>
    </source>
</evidence>
<evidence type="ECO:0000313" key="3">
    <source>
        <dbReference type="Proteomes" id="UP000029864"/>
    </source>
</evidence>
<dbReference type="eggNOG" id="ENOG5032FV1">
    <property type="taxonomic scope" value="Bacteria"/>
</dbReference>
<reference evidence="1 3" key="1">
    <citation type="submission" date="2014-08" db="EMBL/GenBank/DDBJ databases">
        <authorList>
            <person name="Sisinthy S."/>
        </authorList>
    </citation>
    <scope>NUCLEOTIDE SEQUENCE [LARGE SCALE GENOMIC DNA]</scope>
    <source>
        <strain evidence="1 3">RuG17</strain>
    </source>
</reference>
<dbReference type="AlphaFoldDB" id="A0A099J508"/>
<evidence type="ECO:0000313" key="2">
    <source>
        <dbReference type="EMBL" id="MBB5641554.1"/>
    </source>
</evidence>
<reference evidence="2 4" key="2">
    <citation type="submission" date="2020-08" db="EMBL/GenBank/DDBJ databases">
        <title>Sequencing the genomes of 1000 actinobacteria strains.</title>
        <authorList>
            <person name="Klenk H.-P."/>
        </authorList>
    </citation>
    <scope>NUCLEOTIDE SEQUENCE [LARGE SCALE GENOMIC DNA]</scope>
    <source>
        <strain evidence="2 4">DSM 21065</strain>
    </source>
</reference>
<organism evidence="1 3">
    <name type="scientific">Cryobacterium roopkundense</name>
    <dbReference type="NCBI Taxonomy" id="1001240"/>
    <lineage>
        <taxon>Bacteria</taxon>
        <taxon>Bacillati</taxon>
        <taxon>Actinomycetota</taxon>
        <taxon>Actinomycetes</taxon>
        <taxon>Micrococcales</taxon>
        <taxon>Microbacteriaceae</taxon>
        <taxon>Cryobacterium</taxon>
    </lineage>
</organism>
<dbReference type="OrthoDB" id="3543799at2"/>
<proteinExistence type="predicted"/>
<protein>
    <submittedName>
        <fullName evidence="1">Uncharacterized protein</fullName>
    </submittedName>
</protein>
<name>A0A099J508_9MICO</name>
<evidence type="ECO:0000313" key="4">
    <source>
        <dbReference type="Proteomes" id="UP000561726"/>
    </source>
</evidence>
<dbReference type="EMBL" id="JPXF01000042">
    <property type="protein sequence ID" value="KGJ73489.1"/>
    <property type="molecule type" value="Genomic_DNA"/>
</dbReference>
<accession>A0A099J508</accession>
<dbReference type="Proteomes" id="UP000029864">
    <property type="component" value="Unassembled WGS sequence"/>
</dbReference>
<comment type="caution">
    <text evidence="1">The sequence shown here is derived from an EMBL/GenBank/DDBJ whole genome shotgun (WGS) entry which is preliminary data.</text>
</comment>
<sequence length="96" mass="10416">MWKKRDPEAAPVTFGVGVQVIVRLDRTRFPESLVEDPIGVIVAPGELTGSSFYVPTTVREAVWEVAFEEPFYGLDGSGPHDSAKIPQGFLEVAPAS</sequence>
<keyword evidence="3" id="KW-1185">Reference proteome</keyword>
<dbReference type="EMBL" id="JACHBQ010000001">
    <property type="protein sequence ID" value="MBB5641554.1"/>
    <property type="molecule type" value="Genomic_DNA"/>
</dbReference>
<gene>
    <name evidence="2" type="ORF">BJ997_002102</name>
    <name evidence="1" type="ORF">GY21_10955</name>
</gene>
<dbReference type="RefSeq" id="WP_035836769.1">
    <property type="nucleotide sequence ID" value="NZ_JACHBQ010000001.1"/>
</dbReference>
<dbReference type="STRING" id="1001240.GY21_10955"/>